<dbReference type="EMBL" id="CP054840">
    <property type="protein sequence ID" value="QKV55084.1"/>
    <property type="molecule type" value="Genomic_DNA"/>
</dbReference>
<evidence type="ECO:0000256" key="1">
    <source>
        <dbReference type="SAM" id="Phobius"/>
    </source>
</evidence>
<proteinExistence type="predicted"/>
<reference evidence="2 3" key="1">
    <citation type="submission" date="2020-06" db="EMBL/GenBank/DDBJ databases">
        <title>Acidovorax antarctica sp. nov., isolated from Corinth ice sheet soil, Antarctic Fields Peninsula.</title>
        <authorList>
            <person name="Xu Q."/>
            <person name="Peng F."/>
        </authorList>
    </citation>
    <scope>NUCLEOTIDE SEQUENCE [LARGE SCALE GENOMIC DNA]</scope>
    <source>
        <strain evidence="2 3">16-35-5</strain>
    </source>
</reference>
<dbReference type="GO" id="GO:0005886">
    <property type="term" value="C:plasma membrane"/>
    <property type="evidence" value="ECO:0007669"/>
    <property type="project" value="TreeGrafter"/>
</dbReference>
<dbReference type="AlphaFoldDB" id="A0A6N1X6T5"/>
<evidence type="ECO:0000313" key="3">
    <source>
        <dbReference type="Proteomes" id="UP000509579"/>
    </source>
</evidence>
<keyword evidence="1" id="KW-1133">Transmembrane helix</keyword>
<gene>
    <name evidence="2" type="ORF">HUK68_16190</name>
</gene>
<feature type="transmembrane region" description="Helical" evidence="1">
    <location>
        <begin position="90"/>
        <end position="108"/>
    </location>
</feature>
<dbReference type="InterPro" id="IPR007401">
    <property type="entry name" value="DUF454"/>
</dbReference>
<name>A0A6N1X6T5_9BURK</name>
<dbReference type="Pfam" id="PF04304">
    <property type="entry name" value="DUF454"/>
    <property type="match status" value="1"/>
</dbReference>
<feature type="transmembrane region" description="Helical" evidence="1">
    <location>
        <begin position="67"/>
        <end position="84"/>
    </location>
</feature>
<dbReference type="KEGG" id="aant:HUK68_16190"/>
<keyword evidence="1" id="KW-0812">Transmembrane</keyword>
<keyword evidence="3" id="KW-1185">Reference proteome</keyword>
<dbReference type="PANTHER" id="PTHR35813:SF1">
    <property type="entry name" value="INNER MEMBRANE PROTEIN YBAN"/>
    <property type="match status" value="1"/>
</dbReference>
<accession>A0A6N1X6T5</accession>
<sequence>MAFSALCVLLGMIGAVVPGMPTTVFILMAAWAAMRSSPRMHAWLYAHASFGPMLRNWDDGGRVSRRVKWMATLSMAASSALIVFVSTRPWLAGLALASMACVLAWLWLRPEPAPDPEA</sequence>
<dbReference type="PANTHER" id="PTHR35813">
    <property type="entry name" value="INNER MEMBRANE PROTEIN YBAN"/>
    <property type="match status" value="1"/>
</dbReference>
<keyword evidence="1" id="KW-0472">Membrane</keyword>
<evidence type="ECO:0000313" key="2">
    <source>
        <dbReference type="EMBL" id="QKV55084.1"/>
    </source>
</evidence>
<dbReference type="PIRSF" id="PIRSF016789">
    <property type="entry name" value="DUF454"/>
    <property type="match status" value="1"/>
</dbReference>
<protein>
    <submittedName>
        <fullName evidence="2">YbaN family protein</fullName>
    </submittedName>
</protein>
<organism evidence="2 3">
    <name type="scientific">Comamonas antarctica</name>
    <dbReference type="NCBI Taxonomy" id="2743470"/>
    <lineage>
        <taxon>Bacteria</taxon>
        <taxon>Pseudomonadati</taxon>
        <taxon>Pseudomonadota</taxon>
        <taxon>Betaproteobacteria</taxon>
        <taxon>Burkholderiales</taxon>
        <taxon>Comamonadaceae</taxon>
        <taxon>Comamonas</taxon>
    </lineage>
</organism>
<dbReference type="Proteomes" id="UP000509579">
    <property type="component" value="Chromosome"/>
</dbReference>